<reference evidence="1 2" key="1">
    <citation type="submission" date="2021-06" db="EMBL/GenBank/DDBJ databases">
        <authorList>
            <person name="Kallberg Y."/>
            <person name="Tangrot J."/>
            <person name="Rosling A."/>
        </authorList>
    </citation>
    <scope>NUCLEOTIDE SEQUENCE [LARGE SCALE GENOMIC DNA]</scope>
    <source>
        <strain evidence="1 2">120-4 pot B 10/14</strain>
    </source>
</reference>
<organism evidence="1 2">
    <name type="scientific">Gigaspora margarita</name>
    <dbReference type="NCBI Taxonomy" id="4874"/>
    <lineage>
        <taxon>Eukaryota</taxon>
        <taxon>Fungi</taxon>
        <taxon>Fungi incertae sedis</taxon>
        <taxon>Mucoromycota</taxon>
        <taxon>Glomeromycotina</taxon>
        <taxon>Glomeromycetes</taxon>
        <taxon>Diversisporales</taxon>
        <taxon>Gigasporaceae</taxon>
        <taxon>Gigaspora</taxon>
    </lineage>
</organism>
<feature type="non-terminal residue" evidence="1">
    <location>
        <position position="72"/>
    </location>
</feature>
<dbReference type="Proteomes" id="UP000789901">
    <property type="component" value="Unassembled WGS sequence"/>
</dbReference>
<sequence>MEKLEICGRDIVHECKVNYNGIEAANSKVNNHKNGIRHQYEIDIGKNKVKTFIDYQKSSVMRMLVEVVIIEN</sequence>
<protein>
    <submittedName>
        <fullName evidence="1">39859_t:CDS:1</fullName>
    </submittedName>
</protein>
<comment type="caution">
    <text evidence="1">The sequence shown here is derived from an EMBL/GenBank/DDBJ whole genome shotgun (WGS) entry which is preliminary data.</text>
</comment>
<evidence type="ECO:0000313" key="1">
    <source>
        <dbReference type="EMBL" id="CAG8546128.1"/>
    </source>
</evidence>
<keyword evidence="2" id="KW-1185">Reference proteome</keyword>
<proteinExistence type="predicted"/>
<accession>A0ABN7U9Z5</accession>
<gene>
    <name evidence="1" type="ORF">GMARGA_LOCUS4326</name>
</gene>
<evidence type="ECO:0000313" key="2">
    <source>
        <dbReference type="Proteomes" id="UP000789901"/>
    </source>
</evidence>
<name>A0ABN7U9Z5_GIGMA</name>
<dbReference type="EMBL" id="CAJVQB010001690">
    <property type="protein sequence ID" value="CAG8546128.1"/>
    <property type="molecule type" value="Genomic_DNA"/>
</dbReference>